<protein>
    <submittedName>
        <fullName evidence="2">Uncharacterized protein</fullName>
    </submittedName>
</protein>
<comment type="caution">
    <text evidence="2">The sequence shown here is derived from an EMBL/GenBank/DDBJ whole genome shotgun (WGS) entry which is preliminary data.</text>
</comment>
<sequence length="289" mass="33026">MINRHQLRYAYLFFWLFIVEIQAGVLDDAIIIKNANTTPIFFRWSQGFELNGQQIRCATDQSSEDPSSRFLEAYPETKDDVYFPRPPDDSQRYLCNSNSSLFMYNPQTRRVRLVGNGHCLVVNQMSYHYGASKEYPVNRILKSVDCKRTATNESTSSLIWGSEFRFVPDNNNRSNMALRFISPTDGHEWTIYNKGYMFIVADIIQQRVDDLVEPCSSDGNSPVDLTCDTDSLGELEKKAFIEETVRKIVLILTNRSTTNTDQIGFTYRALQTALNILSSSSHSSSSNLL</sequence>
<reference evidence="2" key="1">
    <citation type="submission" date="2021-02" db="EMBL/GenBank/DDBJ databases">
        <authorList>
            <person name="Nowell W R."/>
        </authorList>
    </citation>
    <scope>NUCLEOTIDE SEQUENCE</scope>
</reference>
<evidence type="ECO:0000313" key="3">
    <source>
        <dbReference type="Proteomes" id="UP000663828"/>
    </source>
</evidence>
<keyword evidence="1" id="KW-0732">Signal</keyword>
<organism evidence="2 3">
    <name type="scientific">Adineta ricciae</name>
    <name type="common">Rotifer</name>
    <dbReference type="NCBI Taxonomy" id="249248"/>
    <lineage>
        <taxon>Eukaryota</taxon>
        <taxon>Metazoa</taxon>
        <taxon>Spiralia</taxon>
        <taxon>Gnathifera</taxon>
        <taxon>Rotifera</taxon>
        <taxon>Eurotatoria</taxon>
        <taxon>Bdelloidea</taxon>
        <taxon>Adinetida</taxon>
        <taxon>Adinetidae</taxon>
        <taxon>Adineta</taxon>
    </lineage>
</organism>
<evidence type="ECO:0000313" key="2">
    <source>
        <dbReference type="EMBL" id="CAF1629707.1"/>
    </source>
</evidence>
<feature type="chain" id="PRO_5032828035" evidence="1">
    <location>
        <begin position="24"/>
        <end position="289"/>
    </location>
</feature>
<name>A0A816D424_ADIRI</name>
<evidence type="ECO:0000256" key="1">
    <source>
        <dbReference type="SAM" id="SignalP"/>
    </source>
</evidence>
<dbReference type="AlphaFoldDB" id="A0A816D424"/>
<feature type="signal peptide" evidence="1">
    <location>
        <begin position="1"/>
        <end position="23"/>
    </location>
</feature>
<keyword evidence="3" id="KW-1185">Reference proteome</keyword>
<gene>
    <name evidence="2" type="ORF">XAT740_LOCUS51443</name>
</gene>
<accession>A0A816D424</accession>
<dbReference type="EMBL" id="CAJNOR010008177">
    <property type="protein sequence ID" value="CAF1629707.1"/>
    <property type="molecule type" value="Genomic_DNA"/>
</dbReference>
<dbReference type="Proteomes" id="UP000663828">
    <property type="component" value="Unassembled WGS sequence"/>
</dbReference>
<proteinExistence type="predicted"/>